<evidence type="ECO:0000313" key="3">
    <source>
        <dbReference type="Proteomes" id="UP000018851"/>
    </source>
</evidence>
<name>A0A0F7JST3_9SPHN</name>
<protein>
    <submittedName>
        <fullName evidence="2">Uncharacterized protein</fullName>
    </submittedName>
</protein>
<dbReference type="EMBL" id="CP011450">
    <property type="protein sequence ID" value="AKH18727.1"/>
    <property type="molecule type" value="Genomic_DNA"/>
</dbReference>
<sequence length="74" mass="8035">MRMVPEKAGGTFKASSSADRSRGKTLRSLRRPGRDPSPPDLPRPRSHQVPVPASCPCRDSPTLWGPSSFHSPAK</sequence>
<dbReference type="Proteomes" id="UP000018851">
    <property type="component" value="Plasmid pNXO2"/>
</dbReference>
<keyword evidence="2" id="KW-0614">Plasmid</keyword>
<dbReference type="AlphaFoldDB" id="A0A0F7JST3"/>
<feature type="region of interest" description="Disordered" evidence="1">
    <location>
        <begin position="1"/>
        <end position="74"/>
    </location>
</feature>
<dbReference type="KEGG" id="ssan:NX02_p0430"/>
<gene>
    <name evidence="2" type="ORF">NX02_p0430</name>
</gene>
<keyword evidence="3" id="KW-1185">Reference proteome</keyword>
<proteinExistence type="predicted"/>
<geneLocation type="plasmid" evidence="2 3">
    <name>pNXO2</name>
</geneLocation>
<reference evidence="2 3" key="1">
    <citation type="submission" date="2015-05" db="EMBL/GenBank/DDBJ databases">
        <title>Plasmid of Sphingomonas sanxanigenens NX02.</title>
        <authorList>
            <person name="Huang H."/>
            <person name="Ma T."/>
        </authorList>
    </citation>
    <scope>NUCLEOTIDE SEQUENCE [LARGE SCALE GENOMIC DNA]</scope>
    <source>
        <strain evidence="2 3">NX02</strain>
        <plasmid evidence="3">Plasmid pNXO2</plasmid>
    </source>
</reference>
<organism evidence="2 3">
    <name type="scientific">Sphingomonas sanxanigenens DSM 19645 = NX02</name>
    <dbReference type="NCBI Taxonomy" id="1123269"/>
    <lineage>
        <taxon>Bacteria</taxon>
        <taxon>Pseudomonadati</taxon>
        <taxon>Pseudomonadota</taxon>
        <taxon>Alphaproteobacteria</taxon>
        <taxon>Sphingomonadales</taxon>
        <taxon>Sphingomonadaceae</taxon>
        <taxon>Sphingomonas</taxon>
    </lineage>
</organism>
<accession>A0A0F7JST3</accession>
<evidence type="ECO:0000313" key="2">
    <source>
        <dbReference type="EMBL" id="AKH18727.1"/>
    </source>
</evidence>
<evidence type="ECO:0000256" key="1">
    <source>
        <dbReference type="SAM" id="MobiDB-lite"/>
    </source>
</evidence>